<feature type="chain" id="PRO_5031070071" description="ApaG domain-containing protein" evidence="1">
    <location>
        <begin position="25"/>
        <end position="300"/>
    </location>
</feature>
<sequence length="300" mass="33007">MYVLGKLVVYVGLFSSLWLQKIECFTSGFQRSRVGRSSLSRISNAQSDDDFSRNNSESVDADFTTSMMGQLKRLKLWEEIGQIQSQLDQLPKDQQPEDLREKIEMLKLEDPYIALQKKMDDAITEQRLTEAGALQDALAAAGLPPPLRGAVAEADPRRACSSSEEHGVRVEARSFYSRSRSDPASGLYLFLYQIRLTNVGREACQLVRREWRIEPAGGAGGGRPEVVKGPGVVGQQPVLLPGQAFEYASACPLRSAAPQQLPDRCAGGMGGRYFFVSGATGENEFEVLVAPFSFLLPPEL</sequence>
<organism evidence="3">
    <name type="scientific">Heterosigma akashiwo</name>
    <name type="common">Chromophytic alga</name>
    <name type="synonym">Heterosigma carterae</name>
    <dbReference type="NCBI Taxonomy" id="2829"/>
    <lineage>
        <taxon>Eukaryota</taxon>
        <taxon>Sar</taxon>
        <taxon>Stramenopiles</taxon>
        <taxon>Ochrophyta</taxon>
        <taxon>Raphidophyceae</taxon>
        <taxon>Chattonellales</taxon>
        <taxon>Chattonellaceae</taxon>
        <taxon>Heterosigma</taxon>
    </lineage>
</organism>
<dbReference type="EMBL" id="HBIU01016538">
    <property type="protein sequence ID" value="CAE0629015.1"/>
    <property type="molecule type" value="Transcribed_RNA"/>
</dbReference>
<gene>
    <name evidence="3" type="ORF">HAKA00212_LOCUS7697</name>
</gene>
<keyword evidence="1" id="KW-0732">Signal</keyword>
<dbReference type="Gene3D" id="2.60.40.1470">
    <property type="entry name" value="ApaG domain"/>
    <property type="match status" value="1"/>
</dbReference>
<dbReference type="PANTHER" id="PTHR47191">
    <property type="entry name" value="OS05G0170800 PROTEIN"/>
    <property type="match status" value="1"/>
</dbReference>
<name>A0A7S3XQ49_HETAK</name>
<feature type="signal peptide" evidence="1">
    <location>
        <begin position="1"/>
        <end position="24"/>
    </location>
</feature>
<dbReference type="PROSITE" id="PS51087">
    <property type="entry name" value="APAG"/>
    <property type="match status" value="1"/>
</dbReference>
<reference evidence="3" key="1">
    <citation type="submission" date="2021-01" db="EMBL/GenBank/DDBJ databases">
        <authorList>
            <person name="Corre E."/>
            <person name="Pelletier E."/>
            <person name="Niang G."/>
            <person name="Scheremetjew M."/>
            <person name="Finn R."/>
            <person name="Kale V."/>
            <person name="Holt S."/>
            <person name="Cochrane G."/>
            <person name="Meng A."/>
            <person name="Brown T."/>
            <person name="Cohen L."/>
        </authorList>
    </citation>
    <scope>NUCLEOTIDE SEQUENCE</scope>
    <source>
        <strain evidence="3">CCMP3107</strain>
    </source>
</reference>
<dbReference type="PANTHER" id="PTHR47191:SF2">
    <property type="entry name" value="OS05G0170800 PROTEIN"/>
    <property type="match status" value="1"/>
</dbReference>
<dbReference type="SUPFAM" id="SSF110069">
    <property type="entry name" value="ApaG-like"/>
    <property type="match status" value="1"/>
</dbReference>
<proteinExistence type="predicted"/>
<evidence type="ECO:0000259" key="2">
    <source>
        <dbReference type="PROSITE" id="PS51087"/>
    </source>
</evidence>
<evidence type="ECO:0000313" key="3">
    <source>
        <dbReference type="EMBL" id="CAE0629015.1"/>
    </source>
</evidence>
<feature type="domain" description="ApaG" evidence="2">
    <location>
        <begin position="162"/>
        <end position="300"/>
    </location>
</feature>
<protein>
    <recommendedName>
        <fullName evidence="2">ApaG domain-containing protein</fullName>
    </recommendedName>
</protein>
<accession>A0A7S3XQ49</accession>
<evidence type="ECO:0000256" key="1">
    <source>
        <dbReference type="SAM" id="SignalP"/>
    </source>
</evidence>
<dbReference type="InterPro" id="IPR007474">
    <property type="entry name" value="ApaG_domain"/>
</dbReference>
<dbReference type="AlphaFoldDB" id="A0A7S3XQ49"/>
<dbReference type="InterPro" id="IPR050718">
    <property type="entry name" value="ApaG-like"/>
</dbReference>
<dbReference type="InterPro" id="IPR036767">
    <property type="entry name" value="ApaG_sf"/>
</dbReference>
<dbReference type="Pfam" id="PF04379">
    <property type="entry name" value="DUF525"/>
    <property type="match status" value="1"/>
</dbReference>